<evidence type="ECO:0000313" key="5">
    <source>
        <dbReference type="Proteomes" id="UP000321947"/>
    </source>
</evidence>
<gene>
    <name evidence="3" type="ORF">E5676_scaffold16G00920</name>
    <name evidence="2" type="ORF">E6C27_scaffold181G00980</name>
</gene>
<evidence type="ECO:0000313" key="3">
    <source>
        <dbReference type="EMBL" id="TYK09963.1"/>
    </source>
</evidence>
<dbReference type="InterPro" id="IPR041588">
    <property type="entry name" value="Integrase_H2C2"/>
</dbReference>
<dbReference type="OrthoDB" id="1938712at2759"/>
<evidence type="ECO:0000313" key="4">
    <source>
        <dbReference type="Proteomes" id="UP000321393"/>
    </source>
</evidence>
<proteinExistence type="predicted"/>
<dbReference type="Gene3D" id="1.10.340.70">
    <property type="match status" value="1"/>
</dbReference>
<dbReference type="EMBL" id="SSTE01008412">
    <property type="protein sequence ID" value="KAA0055716.1"/>
    <property type="molecule type" value="Genomic_DNA"/>
</dbReference>
<dbReference type="Proteomes" id="UP000321393">
    <property type="component" value="Unassembled WGS sequence"/>
</dbReference>
<sequence>MEPSSELNTMSTPGIVDLEAVLKEVEKDSELQKLIEDLKKNPEEGNKYQWENGRLLYKGRLVLSKNSTPIPNLLHTFRDSILGGHSGLLRTYKRMSGELHWKGRKADVKKYVE</sequence>
<comment type="caution">
    <text evidence="2">The sequence shown here is derived from an EMBL/GenBank/DDBJ whole genome shotgun (WGS) entry which is preliminary data.</text>
</comment>
<dbReference type="EMBL" id="SSTD01011206">
    <property type="protein sequence ID" value="TYK09963.1"/>
    <property type="molecule type" value="Genomic_DNA"/>
</dbReference>
<organism evidence="2 4">
    <name type="scientific">Cucumis melo var. makuwa</name>
    <name type="common">Oriental melon</name>
    <dbReference type="NCBI Taxonomy" id="1194695"/>
    <lineage>
        <taxon>Eukaryota</taxon>
        <taxon>Viridiplantae</taxon>
        <taxon>Streptophyta</taxon>
        <taxon>Embryophyta</taxon>
        <taxon>Tracheophyta</taxon>
        <taxon>Spermatophyta</taxon>
        <taxon>Magnoliopsida</taxon>
        <taxon>eudicotyledons</taxon>
        <taxon>Gunneridae</taxon>
        <taxon>Pentapetalae</taxon>
        <taxon>rosids</taxon>
        <taxon>fabids</taxon>
        <taxon>Cucurbitales</taxon>
        <taxon>Cucurbitaceae</taxon>
        <taxon>Benincaseae</taxon>
        <taxon>Cucumis</taxon>
    </lineage>
</organism>
<evidence type="ECO:0000313" key="2">
    <source>
        <dbReference type="EMBL" id="KAA0055716.1"/>
    </source>
</evidence>
<evidence type="ECO:0000259" key="1">
    <source>
        <dbReference type="Pfam" id="PF17921"/>
    </source>
</evidence>
<name>A0A5A7UN56_CUCMM</name>
<accession>A0A5A7UN56</accession>
<reference evidence="4 5" key="1">
    <citation type="submission" date="2019-08" db="EMBL/GenBank/DDBJ databases">
        <title>Draft genome sequences of two oriental melons (Cucumis melo L. var makuwa).</title>
        <authorList>
            <person name="Kwon S.-Y."/>
        </authorList>
    </citation>
    <scope>NUCLEOTIDE SEQUENCE [LARGE SCALE GENOMIC DNA]</scope>
    <source>
        <strain evidence="5">cv. Chang Bougi</strain>
        <strain evidence="4">cv. SW 3</strain>
        <tissue evidence="2">Leaf</tissue>
    </source>
</reference>
<dbReference type="AlphaFoldDB" id="A0A5A7UN56"/>
<dbReference type="Proteomes" id="UP000321947">
    <property type="component" value="Unassembled WGS sequence"/>
</dbReference>
<feature type="domain" description="Integrase zinc-binding" evidence="1">
    <location>
        <begin position="72"/>
        <end position="112"/>
    </location>
</feature>
<dbReference type="Pfam" id="PF17921">
    <property type="entry name" value="Integrase_H2C2"/>
    <property type="match status" value="1"/>
</dbReference>
<protein>
    <submittedName>
        <fullName evidence="2">Transposon Tf2-1 polyprotein isoform X1</fullName>
    </submittedName>
</protein>